<dbReference type="NCBIfam" id="TIGR02601">
    <property type="entry name" value="autotrns_rpt"/>
    <property type="match status" value="1"/>
</dbReference>
<feature type="compositionally biased region" description="Low complexity" evidence="2">
    <location>
        <begin position="570"/>
        <end position="591"/>
    </location>
</feature>
<dbReference type="RefSeq" id="WP_051726149.1">
    <property type="nucleotide sequence ID" value="NZ_JBHEZZ010000029.1"/>
</dbReference>
<dbReference type="InterPro" id="IPR011050">
    <property type="entry name" value="Pectin_lyase_fold/virulence"/>
</dbReference>
<evidence type="ECO:0000313" key="6">
    <source>
        <dbReference type="Proteomes" id="UP001592528"/>
    </source>
</evidence>
<reference evidence="5 6" key="1">
    <citation type="submission" date="2024-09" db="EMBL/GenBank/DDBJ databases">
        <authorList>
            <person name="Lee S.D."/>
        </authorList>
    </citation>
    <scope>NUCLEOTIDE SEQUENCE [LARGE SCALE GENOMIC DNA]</scope>
    <source>
        <strain evidence="5 6">N1-5</strain>
    </source>
</reference>
<evidence type="ECO:0000256" key="4">
    <source>
        <dbReference type="SAM" id="SignalP"/>
    </source>
</evidence>
<organism evidence="5 6">
    <name type="scientific">Streptacidiphilus cavernicola</name>
    <dbReference type="NCBI Taxonomy" id="3342716"/>
    <lineage>
        <taxon>Bacteria</taxon>
        <taxon>Bacillati</taxon>
        <taxon>Actinomycetota</taxon>
        <taxon>Actinomycetes</taxon>
        <taxon>Kitasatosporales</taxon>
        <taxon>Streptomycetaceae</taxon>
        <taxon>Streptacidiphilus</taxon>
    </lineage>
</organism>
<dbReference type="Proteomes" id="UP001592528">
    <property type="component" value="Unassembled WGS sequence"/>
</dbReference>
<gene>
    <name evidence="5" type="ORF">ACEZDJ_34670</name>
</gene>
<keyword evidence="1 4" id="KW-0732">Signal</keyword>
<feature type="region of interest" description="Disordered" evidence="2">
    <location>
        <begin position="570"/>
        <end position="597"/>
    </location>
</feature>
<dbReference type="InterPro" id="IPR012332">
    <property type="entry name" value="Autotransporter_pectin_lyase_C"/>
</dbReference>
<dbReference type="Gene3D" id="2.160.20.20">
    <property type="match status" value="1"/>
</dbReference>
<proteinExistence type="predicted"/>
<dbReference type="InterPro" id="IPR013425">
    <property type="entry name" value="Autotrns_rpt"/>
</dbReference>
<keyword evidence="6" id="KW-1185">Reference proteome</keyword>
<comment type="caution">
    <text evidence="5">The sequence shown here is derived from an EMBL/GenBank/DDBJ whole genome shotgun (WGS) entry which is preliminary data.</text>
</comment>
<keyword evidence="3" id="KW-0812">Transmembrane</keyword>
<evidence type="ECO:0000256" key="2">
    <source>
        <dbReference type="SAM" id="MobiDB-lite"/>
    </source>
</evidence>
<dbReference type="EMBL" id="JBHEZZ010000029">
    <property type="protein sequence ID" value="MFC1406452.1"/>
    <property type="molecule type" value="Genomic_DNA"/>
</dbReference>
<name>A0ABV6UYC3_9ACTN</name>
<dbReference type="SUPFAM" id="SSF51126">
    <property type="entry name" value="Pectin lyase-like"/>
    <property type="match status" value="1"/>
</dbReference>
<evidence type="ECO:0000313" key="5">
    <source>
        <dbReference type="EMBL" id="MFC1406452.1"/>
    </source>
</evidence>
<feature type="chain" id="PRO_5046084112" evidence="4">
    <location>
        <begin position="31"/>
        <end position="648"/>
    </location>
</feature>
<evidence type="ECO:0000256" key="1">
    <source>
        <dbReference type="ARBA" id="ARBA00022729"/>
    </source>
</evidence>
<feature type="transmembrane region" description="Helical" evidence="3">
    <location>
        <begin position="613"/>
        <end position="635"/>
    </location>
</feature>
<feature type="signal peptide" evidence="4">
    <location>
        <begin position="1"/>
        <end position="30"/>
    </location>
</feature>
<sequence>MHRRLLPLAAAVAATVTVTSALSLPAAAQAASGNITAAVLADQDIVLNGDAVVNVPSGTHTYTGVISGQGTLRVSGTGTLVLTKDSTFTLPTAERHQTVAVLGGNHPYTQVSNPDTPAVTVDPGATLQYGAGGTTGLIGAFPYNSPGYQQNQDNIRVDGTLRLSLTRAFNLGTISGSGMVTQPRSMWGTLQICGTNPFSGVIDNGTGTTFASTTCPAALPDARKVLNQGSWIIDTPLGHTVVERQDFYNRQYGSDINVHSRPGSTVVLTGSYSWADSGPDTDPQLSDPALNWQPVAHNLNVRGTNIEGATVHWGDGTTHQIFMPGTAETVYINLHAASGRRSQLTFDYDGPVTLGAPIGGGKYHDTLAAPGQGDIVLADTPGNDVTYTAVQDYDGSTTIEPHATLRLGSGTAGQDSGLYNRSTQDTVIDNGALVLQNRSTAPALPAITGTGSLTQNGQATTTLSHAVSYTGPTTVAKGTLALNGTTLIHSSGVSLTTAAATLDLREAAAASLRSLTAVRGSRIQIKVGGTLTVGGTPVTLTGSQTAIGRTAFAIDRSSGAVTLTALGTTATTPSATPSPSSQALASPTTAAGRSHAAQGTIDADAASSSSFGAAWPLTVLGAGALCVFALAVVLTTRRGRRRPGRHTR</sequence>
<accession>A0ABV6UYC3</accession>
<keyword evidence="3" id="KW-0472">Membrane</keyword>
<protein>
    <submittedName>
        <fullName evidence="5">Autotransporter</fullName>
    </submittedName>
</protein>
<evidence type="ECO:0000256" key="3">
    <source>
        <dbReference type="SAM" id="Phobius"/>
    </source>
</evidence>
<keyword evidence="3" id="KW-1133">Transmembrane helix</keyword>